<feature type="compositionally biased region" description="Polar residues" evidence="1">
    <location>
        <begin position="59"/>
        <end position="74"/>
    </location>
</feature>
<dbReference type="EMBL" id="BGZK01000125">
    <property type="protein sequence ID" value="GBP21096.1"/>
    <property type="molecule type" value="Genomic_DNA"/>
</dbReference>
<name>A0A4C1U5H3_EUMVA</name>
<gene>
    <name evidence="2" type="ORF">EVAR_11127_1</name>
</gene>
<accession>A0A4C1U5H3</accession>
<evidence type="ECO:0000256" key="1">
    <source>
        <dbReference type="SAM" id="MobiDB-lite"/>
    </source>
</evidence>
<organism evidence="2 3">
    <name type="scientific">Eumeta variegata</name>
    <name type="common">Bagworm moth</name>
    <name type="synonym">Eumeta japonica</name>
    <dbReference type="NCBI Taxonomy" id="151549"/>
    <lineage>
        <taxon>Eukaryota</taxon>
        <taxon>Metazoa</taxon>
        <taxon>Ecdysozoa</taxon>
        <taxon>Arthropoda</taxon>
        <taxon>Hexapoda</taxon>
        <taxon>Insecta</taxon>
        <taxon>Pterygota</taxon>
        <taxon>Neoptera</taxon>
        <taxon>Endopterygota</taxon>
        <taxon>Lepidoptera</taxon>
        <taxon>Glossata</taxon>
        <taxon>Ditrysia</taxon>
        <taxon>Tineoidea</taxon>
        <taxon>Psychidae</taxon>
        <taxon>Oiketicinae</taxon>
        <taxon>Eumeta</taxon>
    </lineage>
</organism>
<evidence type="ECO:0000313" key="3">
    <source>
        <dbReference type="Proteomes" id="UP000299102"/>
    </source>
</evidence>
<feature type="compositionally biased region" description="Low complexity" evidence="1">
    <location>
        <begin position="86"/>
        <end position="100"/>
    </location>
</feature>
<protein>
    <submittedName>
        <fullName evidence="2">Uncharacterized protein</fullName>
    </submittedName>
</protein>
<dbReference type="AlphaFoldDB" id="A0A4C1U5H3"/>
<feature type="region of interest" description="Disordered" evidence="1">
    <location>
        <begin position="59"/>
        <end position="135"/>
    </location>
</feature>
<proteinExistence type="predicted"/>
<reference evidence="2 3" key="1">
    <citation type="journal article" date="2019" name="Commun. Biol.">
        <title>The bagworm genome reveals a unique fibroin gene that provides high tensile strength.</title>
        <authorList>
            <person name="Kono N."/>
            <person name="Nakamura H."/>
            <person name="Ohtoshi R."/>
            <person name="Tomita M."/>
            <person name="Numata K."/>
            <person name="Arakawa K."/>
        </authorList>
    </citation>
    <scope>NUCLEOTIDE SEQUENCE [LARGE SCALE GENOMIC DNA]</scope>
</reference>
<dbReference type="Proteomes" id="UP000299102">
    <property type="component" value="Unassembled WGS sequence"/>
</dbReference>
<keyword evidence="3" id="KW-1185">Reference proteome</keyword>
<sequence length="151" mass="16474">MSTDDVFHHHPDPTPRPRFRLVLDPDTGSVPDLDLGSTFHSDGDRWVYVLPGFIQKSQKAPNSNVTIPAKSTKSVYDAPESWRTLSQPSAASQGAAPAAATNTNKNQSDEADVTTPPSPAPSGPKPPPVFVQNKDRWIELRRKEYSILAST</sequence>
<feature type="compositionally biased region" description="Pro residues" evidence="1">
    <location>
        <begin position="116"/>
        <end position="129"/>
    </location>
</feature>
<feature type="compositionally biased region" description="Basic and acidic residues" evidence="1">
    <location>
        <begin position="1"/>
        <end position="15"/>
    </location>
</feature>
<feature type="region of interest" description="Disordered" evidence="1">
    <location>
        <begin position="1"/>
        <end position="27"/>
    </location>
</feature>
<evidence type="ECO:0000313" key="2">
    <source>
        <dbReference type="EMBL" id="GBP21096.1"/>
    </source>
</evidence>
<comment type="caution">
    <text evidence="2">The sequence shown here is derived from an EMBL/GenBank/DDBJ whole genome shotgun (WGS) entry which is preliminary data.</text>
</comment>